<evidence type="ECO:0000256" key="12">
    <source>
        <dbReference type="ARBA" id="ARBA00022989"/>
    </source>
</evidence>
<keyword evidence="8" id="KW-0732">Signal</keyword>
<evidence type="ECO:0000256" key="11">
    <source>
        <dbReference type="ARBA" id="ARBA00022958"/>
    </source>
</evidence>
<evidence type="ECO:0000256" key="4">
    <source>
        <dbReference type="ARBA" id="ARBA00022449"/>
    </source>
</evidence>
<evidence type="ECO:0000256" key="7">
    <source>
        <dbReference type="ARBA" id="ARBA00022692"/>
    </source>
</evidence>
<keyword evidence="14" id="KW-0406">Ion transport</keyword>
<dbReference type="Proteomes" id="UP000675881">
    <property type="component" value="Chromosome 4"/>
</dbReference>
<organism evidence="20 21">
    <name type="scientific">Lepeophtheirus salmonis</name>
    <name type="common">Salmon louse</name>
    <name type="synonym">Caligus salmonis</name>
    <dbReference type="NCBI Taxonomy" id="72036"/>
    <lineage>
        <taxon>Eukaryota</taxon>
        <taxon>Metazoa</taxon>
        <taxon>Ecdysozoa</taxon>
        <taxon>Arthropoda</taxon>
        <taxon>Crustacea</taxon>
        <taxon>Multicrustacea</taxon>
        <taxon>Hexanauplia</taxon>
        <taxon>Copepoda</taxon>
        <taxon>Siphonostomatoida</taxon>
        <taxon>Caligidae</taxon>
        <taxon>Lepeophtheirus</taxon>
    </lineage>
</organism>
<dbReference type="FunFam" id="1.20.1420.30:FF:000009">
    <property type="entry name" value="sodium/potassium/calcium exchanger 5 isoform X2"/>
    <property type="match status" value="1"/>
</dbReference>
<evidence type="ECO:0000256" key="3">
    <source>
        <dbReference type="ARBA" id="ARBA00022448"/>
    </source>
</evidence>
<dbReference type="EMBL" id="HG994583">
    <property type="protein sequence ID" value="CAF2913282.1"/>
    <property type="molecule type" value="Genomic_DNA"/>
</dbReference>
<feature type="transmembrane region" description="Helical" evidence="18">
    <location>
        <begin position="462"/>
        <end position="485"/>
    </location>
</feature>
<protein>
    <recommendedName>
        <fullName evidence="19">Sodium/calcium exchanger membrane region domain-containing protein</fullName>
    </recommendedName>
</protein>
<dbReference type="GO" id="GO:0006874">
    <property type="term" value="P:intracellular calcium ion homeostasis"/>
    <property type="evidence" value="ECO:0007669"/>
    <property type="project" value="TreeGrafter"/>
</dbReference>
<keyword evidence="3" id="KW-0813">Transport</keyword>
<keyword evidence="12 18" id="KW-1133">Transmembrane helix</keyword>
<evidence type="ECO:0000256" key="8">
    <source>
        <dbReference type="ARBA" id="ARBA00022729"/>
    </source>
</evidence>
<feature type="region of interest" description="Disordered" evidence="17">
    <location>
        <begin position="737"/>
        <end position="781"/>
    </location>
</feature>
<dbReference type="InterPro" id="IPR004481">
    <property type="entry name" value="K/Na/Ca-exchanger"/>
</dbReference>
<gene>
    <name evidence="20" type="ORF">LSAA_8462</name>
</gene>
<feature type="compositionally biased region" description="Polar residues" evidence="17">
    <location>
        <begin position="78"/>
        <end position="91"/>
    </location>
</feature>
<feature type="domain" description="Sodium/calcium exchanger membrane region" evidence="19">
    <location>
        <begin position="463"/>
        <end position="610"/>
    </location>
</feature>
<dbReference type="OrthoDB" id="2127281at2759"/>
<feature type="region of interest" description="Disordered" evidence="17">
    <location>
        <begin position="78"/>
        <end position="112"/>
    </location>
</feature>
<feature type="transmembrane region" description="Helical" evidence="18">
    <location>
        <begin position="135"/>
        <end position="153"/>
    </location>
</feature>
<keyword evidence="16" id="KW-0739">Sodium transport</keyword>
<evidence type="ECO:0000256" key="17">
    <source>
        <dbReference type="SAM" id="MobiDB-lite"/>
    </source>
</evidence>
<keyword evidence="21" id="KW-1185">Reference proteome</keyword>
<keyword evidence="7 18" id="KW-0812">Transmembrane</keyword>
<evidence type="ECO:0000313" key="21">
    <source>
        <dbReference type="Proteomes" id="UP000675881"/>
    </source>
</evidence>
<keyword evidence="13" id="KW-0915">Sodium</keyword>
<dbReference type="PANTHER" id="PTHR10846:SF72">
    <property type="entry name" value="SODIUM_POTASSIUM_CALCIUM EXCHANGER NCKX30C"/>
    <property type="match status" value="1"/>
</dbReference>
<feature type="transmembrane region" description="Helical" evidence="18">
    <location>
        <begin position="20"/>
        <end position="41"/>
    </location>
</feature>
<dbReference type="GO" id="GO:0005262">
    <property type="term" value="F:calcium channel activity"/>
    <property type="evidence" value="ECO:0007669"/>
    <property type="project" value="TreeGrafter"/>
</dbReference>
<keyword evidence="10" id="KW-0769">Symport</keyword>
<evidence type="ECO:0000256" key="6">
    <source>
        <dbReference type="ARBA" id="ARBA00022568"/>
    </source>
</evidence>
<dbReference type="Gene3D" id="1.20.1420.30">
    <property type="entry name" value="NCX, central ion-binding region"/>
    <property type="match status" value="2"/>
</dbReference>
<keyword evidence="4" id="KW-0050">Antiport</keyword>
<dbReference type="Pfam" id="PF01699">
    <property type="entry name" value="Na_Ca_ex"/>
    <property type="match status" value="2"/>
</dbReference>
<dbReference type="GO" id="GO:0015293">
    <property type="term" value="F:symporter activity"/>
    <property type="evidence" value="ECO:0007669"/>
    <property type="project" value="UniProtKB-KW"/>
</dbReference>
<dbReference type="GO" id="GO:0005886">
    <property type="term" value="C:plasma membrane"/>
    <property type="evidence" value="ECO:0007669"/>
    <property type="project" value="TreeGrafter"/>
</dbReference>
<dbReference type="InterPro" id="IPR044880">
    <property type="entry name" value="NCX_ion-bd_dom_sf"/>
</dbReference>
<dbReference type="NCBIfam" id="TIGR00367">
    <property type="entry name" value="calcium/sodium antiporter"/>
    <property type="match status" value="1"/>
</dbReference>
<feature type="transmembrane region" description="Helical" evidence="18">
    <location>
        <begin position="565"/>
        <end position="588"/>
    </location>
</feature>
<evidence type="ECO:0000313" key="20">
    <source>
        <dbReference type="EMBL" id="CAF2913282.1"/>
    </source>
</evidence>
<keyword evidence="9" id="KW-0106">Calcium</keyword>
<feature type="transmembrane region" description="Helical" evidence="18">
    <location>
        <begin position="205"/>
        <end position="226"/>
    </location>
</feature>
<keyword evidence="6" id="KW-0109">Calcium transport</keyword>
<dbReference type="GO" id="GO:0008273">
    <property type="term" value="F:calcium, potassium:sodium antiporter activity"/>
    <property type="evidence" value="ECO:0007669"/>
    <property type="project" value="TreeGrafter"/>
</dbReference>
<keyword evidence="5" id="KW-0633">Potassium transport</keyword>
<feature type="transmembrane region" description="Helical" evidence="18">
    <location>
        <begin position="497"/>
        <end position="520"/>
    </location>
</feature>
<comment type="similarity">
    <text evidence="2">Belongs to the Ca(2+):cation antiporter (CaCA) (TC 2.A.19) family. SLC24A subfamily.</text>
</comment>
<evidence type="ECO:0000256" key="2">
    <source>
        <dbReference type="ARBA" id="ARBA00005364"/>
    </source>
</evidence>
<feature type="compositionally biased region" description="Basic residues" evidence="17">
    <location>
        <begin position="754"/>
        <end position="764"/>
    </location>
</feature>
<dbReference type="AlphaFoldDB" id="A0A7R8CS48"/>
<evidence type="ECO:0000256" key="10">
    <source>
        <dbReference type="ARBA" id="ARBA00022847"/>
    </source>
</evidence>
<feature type="transmembrane region" description="Helical" evidence="18">
    <location>
        <begin position="238"/>
        <end position="257"/>
    </location>
</feature>
<feature type="transmembrane region" description="Helical" evidence="18">
    <location>
        <begin position="263"/>
        <end position="282"/>
    </location>
</feature>
<evidence type="ECO:0000256" key="15">
    <source>
        <dbReference type="ARBA" id="ARBA00023136"/>
    </source>
</evidence>
<feature type="transmembrane region" description="Helical" evidence="18">
    <location>
        <begin position="594"/>
        <end position="612"/>
    </location>
</feature>
<evidence type="ECO:0000256" key="1">
    <source>
        <dbReference type="ARBA" id="ARBA00004141"/>
    </source>
</evidence>
<sequence length="781" mass="85817">MRHHKVRFSDGRSWKNPDVVGLYITISLVYIVGLLCFQKYAGLLELNIMAPSSNSPLAWFHTNRHLLSTSFENETLNTSFSPLPNGTYDNKTSPRENGTKFGGGSKEKDASEDEADGALFPDDIFTVNELQHGAVIFYIIGMVYMFVALAIVCDEFFVPSLDVIIEVIGCSEDVAGATFMAAGGSAPELFTSVIGVFVAFSDVGIGTIVGSAVFNILFVIGMCALFSKTVLHLTWWPLFRDCTFYSISLVTLIVFFIDDTIEWYESGTLLGIYFAYVGFMKINPIAERTVKKLLFKNKVTRVRSTDHLVPTAGVTGAAMSGTVAATGEGTRSHTSIPVLHSGSHFRHGLLQLMIHTIDPLHDGKVDEKATQLHAIASLKVLLDATKPQEGTNGTASNVLDLGPDGAVTTAGLSSDEDESHPLDLSWPDTTRERITYILFLPIILPLWLTLPDTRKSSARKYYPITFLGSILWIAAFSYLMVWWATISGKTFDIPPEVMGLTFLAAGTSIPDLITSVIVARKGFGDMAVSSSVGSNIFDVTVGLPFPWLLYSAIFQKPVTVSSAGMVCSITILFGMLLLVFFSILLFNWKMTKGMGLTMFVFYFAFVAVSLGFEKFKDIPLPFEYVQATTGQKLMVDIRGLQNAPKKGCHKIFRKEPLHCVGIVTIPSLENAIGLRVKRRGKNHGNIKSYAQAAKTVAPLLILSESKTRKSMLNLELPVEPISGKSFKRSRLSVQNTEEVSLGKALNPPRQSKDKLRKNSIRSRRGSTSAIEKGMDRKIKQP</sequence>
<name>A0A7R8CS48_LEPSM</name>
<dbReference type="PANTHER" id="PTHR10846">
    <property type="entry name" value="SODIUM/POTASSIUM/CALCIUM EXCHANGER"/>
    <property type="match status" value="1"/>
</dbReference>
<evidence type="ECO:0000256" key="14">
    <source>
        <dbReference type="ARBA" id="ARBA00023065"/>
    </source>
</evidence>
<dbReference type="FunFam" id="1.20.1420.30:FF:000004">
    <property type="entry name" value="Sodium/potassium/calcium exchanger 2 isoform 1"/>
    <property type="match status" value="1"/>
</dbReference>
<accession>A0A7R8CS48</accession>
<keyword evidence="15 18" id="KW-0472">Membrane</keyword>
<evidence type="ECO:0000256" key="18">
    <source>
        <dbReference type="SAM" id="Phobius"/>
    </source>
</evidence>
<reference evidence="20" key="1">
    <citation type="submission" date="2021-02" db="EMBL/GenBank/DDBJ databases">
        <authorList>
            <person name="Bekaert M."/>
        </authorList>
    </citation>
    <scope>NUCLEOTIDE SEQUENCE</scope>
    <source>
        <strain evidence="20">IoA-00</strain>
    </source>
</reference>
<feature type="domain" description="Sodium/calcium exchanger membrane region" evidence="19">
    <location>
        <begin position="140"/>
        <end position="280"/>
    </location>
</feature>
<evidence type="ECO:0000256" key="13">
    <source>
        <dbReference type="ARBA" id="ARBA00023053"/>
    </source>
</evidence>
<keyword evidence="11" id="KW-0630">Potassium</keyword>
<proteinExistence type="inferred from homology"/>
<feature type="transmembrane region" description="Helical" evidence="18">
    <location>
        <begin position="532"/>
        <end position="553"/>
    </location>
</feature>
<feature type="transmembrane region" description="Helical" evidence="18">
    <location>
        <begin position="434"/>
        <end position="450"/>
    </location>
</feature>
<evidence type="ECO:0000256" key="16">
    <source>
        <dbReference type="ARBA" id="ARBA00023201"/>
    </source>
</evidence>
<dbReference type="InterPro" id="IPR004837">
    <property type="entry name" value="NaCa_Exmemb"/>
</dbReference>
<evidence type="ECO:0000256" key="5">
    <source>
        <dbReference type="ARBA" id="ARBA00022538"/>
    </source>
</evidence>
<comment type="subcellular location">
    <subcellularLocation>
        <location evidence="1">Membrane</location>
        <topology evidence="1">Multi-pass membrane protein</topology>
    </subcellularLocation>
</comment>
<feature type="compositionally biased region" description="Basic and acidic residues" evidence="17">
    <location>
        <begin position="772"/>
        <end position="781"/>
    </location>
</feature>
<evidence type="ECO:0000256" key="9">
    <source>
        <dbReference type="ARBA" id="ARBA00022837"/>
    </source>
</evidence>
<evidence type="ECO:0000259" key="19">
    <source>
        <dbReference type="Pfam" id="PF01699"/>
    </source>
</evidence>